<dbReference type="EMBL" id="GL385397">
    <property type="protein sequence ID" value="EJT77201.1"/>
    <property type="molecule type" value="Genomic_DNA"/>
</dbReference>
<evidence type="ECO:0000313" key="2">
    <source>
        <dbReference type="EMBL" id="EJT77201.1"/>
    </source>
</evidence>
<dbReference type="VEuPathDB" id="FungiDB:GGTG_07113"/>
<dbReference type="Proteomes" id="UP000006039">
    <property type="component" value="Unassembled WGS sequence"/>
</dbReference>
<reference evidence="3" key="4">
    <citation type="journal article" date="2015" name="G3 (Bethesda)">
        <title>Genome sequences of three phytopathogenic species of the Magnaporthaceae family of fungi.</title>
        <authorList>
            <person name="Okagaki L.H."/>
            <person name="Nunes C.C."/>
            <person name="Sailsbery J."/>
            <person name="Clay B."/>
            <person name="Brown D."/>
            <person name="John T."/>
            <person name="Oh Y."/>
            <person name="Young N."/>
            <person name="Fitzgerald M."/>
            <person name="Haas B.J."/>
            <person name="Zeng Q."/>
            <person name="Young S."/>
            <person name="Adiconis X."/>
            <person name="Fan L."/>
            <person name="Levin J.Z."/>
            <person name="Mitchell T.K."/>
            <person name="Okubara P.A."/>
            <person name="Farman M.L."/>
            <person name="Kohn L.M."/>
            <person name="Birren B."/>
            <person name="Ma L.-J."/>
            <person name="Dean R.A."/>
        </authorList>
    </citation>
    <scope>NUCLEOTIDE SEQUENCE</scope>
    <source>
        <strain evidence="3">R3-111a-1</strain>
    </source>
</reference>
<dbReference type="GeneID" id="20347571"/>
<reference evidence="4" key="1">
    <citation type="submission" date="2010-07" db="EMBL/GenBank/DDBJ databases">
        <title>The genome sequence of Gaeumannomyces graminis var. tritici strain R3-111a-1.</title>
        <authorList>
            <consortium name="The Broad Institute Genome Sequencing Platform"/>
            <person name="Ma L.-J."/>
            <person name="Dead R."/>
            <person name="Young S."/>
            <person name="Zeng Q."/>
            <person name="Koehrsen M."/>
            <person name="Alvarado L."/>
            <person name="Berlin A."/>
            <person name="Chapman S.B."/>
            <person name="Chen Z."/>
            <person name="Freedman E."/>
            <person name="Gellesch M."/>
            <person name="Goldberg J."/>
            <person name="Griggs A."/>
            <person name="Gujja S."/>
            <person name="Heilman E.R."/>
            <person name="Heiman D."/>
            <person name="Hepburn T."/>
            <person name="Howarth C."/>
            <person name="Jen D."/>
            <person name="Larson L."/>
            <person name="Mehta T."/>
            <person name="Neiman D."/>
            <person name="Pearson M."/>
            <person name="Roberts A."/>
            <person name="Saif S."/>
            <person name="Shea T."/>
            <person name="Shenoy N."/>
            <person name="Sisk P."/>
            <person name="Stolte C."/>
            <person name="Sykes S."/>
            <person name="Walk T."/>
            <person name="White J."/>
            <person name="Yandava C."/>
            <person name="Haas B."/>
            <person name="Nusbaum C."/>
            <person name="Birren B."/>
        </authorList>
    </citation>
    <scope>NUCLEOTIDE SEQUENCE [LARGE SCALE GENOMIC DNA]</scope>
    <source>
        <strain evidence="4">R3-111a-1</strain>
    </source>
</reference>
<dbReference type="eggNOG" id="ENOG502RESD">
    <property type="taxonomic scope" value="Eukaryota"/>
</dbReference>
<organism evidence="2">
    <name type="scientific">Gaeumannomyces tritici (strain R3-111a-1)</name>
    <name type="common">Wheat and barley take-all root rot fungus</name>
    <name type="synonym">Gaeumannomyces graminis var. tritici</name>
    <dbReference type="NCBI Taxonomy" id="644352"/>
    <lineage>
        <taxon>Eukaryota</taxon>
        <taxon>Fungi</taxon>
        <taxon>Dikarya</taxon>
        <taxon>Ascomycota</taxon>
        <taxon>Pezizomycotina</taxon>
        <taxon>Sordariomycetes</taxon>
        <taxon>Sordariomycetidae</taxon>
        <taxon>Magnaporthales</taxon>
        <taxon>Magnaporthaceae</taxon>
        <taxon>Gaeumannomyces</taxon>
    </lineage>
</organism>
<dbReference type="OrthoDB" id="10483046at2759"/>
<reference evidence="3" key="5">
    <citation type="submission" date="2018-04" db="UniProtKB">
        <authorList>
            <consortium name="EnsemblFungi"/>
        </authorList>
    </citation>
    <scope>IDENTIFICATION</scope>
    <source>
        <strain evidence="3">R3-111a-1</strain>
    </source>
</reference>
<reference evidence="2" key="3">
    <citation type="submission" date="2010-09" db="EMBL/GenBank/DDBJ databases">
        <title>Annotation of Gaeumannomyces graminis var. tritici R3-111a-1.</title>
        <authorList>
            <consortium name="The Broad Institute Genome Sequencing Platform"/>
            <person name="Ma L.-J."/>
            <person name="Dead R."/>
            <person name="Young S.K."/>
            <person name="Zeng Q."/>
            <person name="Gargeya S."/>
            <person name="Fitzgerald M."/>
            <person name="Haas B."/>
            <person name="Abouelleil A."/>
            <person name="Alvarado L."/>
            <person name="Arachchi H.M."/>
            <person name="Berlin A."/>
            <person name="Brown A."/>
            <person name="Chapman S.B."/>
            <person name="Chen Z."/>
            <person name="Dunbar C."/>
            <person name="Freedman E."/>
            <person name="Gearin G."/>
            <person name="Gellesch M."/>
            <person name="Goldberg J."/>
            <person name="Griggs A."/>
            <person name="Gujja S."/>
            <person name="Heiman D."/>
            <person name="Howarth C."/>
            <person name="Larson L."/>
            <person name="Lui A."/>
            <person name="MacDonald P.J.P."/>
            <person name="Mehta T."/>
            <person name="Montmayeur A."/>
            <person name="Murphy C."/>
            <person name="Neiman D."/>
            <person name="Pearson M."/>
            <person name="Priest M."/>
            <person name="Roberts A."/>
            <person name="Saif S."/>
            <person name="Shea T."/>
            <person name="Shenoy N."/>
            <person name="Sisk P."/>
            <person name="Stolte C."/>
            <person name="Sykes S."/>
            <person name="Yandava C."/>
            <person name="Wortman J."/>
            <person name="Nusbaum C."/>
            <person name="Birren B."/>
        </authorList>
    </citation>
    <scope>NUCLEOTIDE SEQUENCE</scope>
    <source>
        <strain evidence="2">R3-111a-1</strain>
    </source>
</reference>
<feature type="signal peptide" evidence="1">
    <location>
        <begin position="1"/>
        <end position="19"/>
    </location>
</feature>
<dbReference type="HOGENOM" id="CLU_2291888_0_0_1"/>
<reference evidence="2" key="2">
    <citation type="submission" date="2010-07" db="EMBL/GenBank/DDBJ databases">
        <authorList>
            <consortium name="The Broad Institute Genome Sequencing Platform"/>
            <consortium name="Broad Institute Genome Sequencing Center for Infectious Disease"/>
            <person name="Ma L.-J."/>
            <person name="Dead R."/>
            <person name="Young S."/>
            <person name="Zeng Q."/>
            <person name="Koehrsen M."/>
            <person name="Alvarado L."/>
            <person name="Berlin A."/>
            <person name="Chapman S.B."/>
            <person name="Chen Z."/>
            <person name="Freedman E."/>
            <person name="Gellesch M."/>
            <person name="Goldberg J."/>
            <person name="Griggs A."/>
            <person name="Gujja S."/>
            <person name="Heilman E.R."/>
            <person name="Heiman D."/>
            <person name="Hepburn T."/>
            <person name="Howarth C."/>
            <person name="Jen D."/>
            <person name="Larson L."/>
            <person name="Mehta T."/>
            <person name="Neiman D."/>
            <person name="Pearson M."/>
            <person name="Roberts A."/>
            <person name="Saif S."/>
            <person name="Shea T."/>
            <person name="Shenoy N."/>
            <person name="Sisk P."/>
            <person name="Stolte C."/>
            <person name="Sykes S."/>
            <person name="Walk T."/>
            <person name="White J."/>
            <person name="Yandava C."/>
            <person name="Haas B."/>
            <person name="Nusbaum C."/>
            <person name="Birren B."/>
        </authorList>
    </citation>
    <scope>NUCLEOTIDE SEQUENCE</scope>
    <source>
        <strain evidence="2">R3-111a-1</strain>
    </source>
</reference>
<evidence type="ECO:0000313" key="4">
    <source>
        <dbReference type="Proteomes" id="UP000006039"/>
    </source>
</evidence>
<dbReference type="AlphaFoldDB" id="J3P0R8"/>
<keyword evidence="4" id="KW-1185">Reference proteome</keyword>
<evidence type="ECO:0000313" key="3">
    <source>
        <dbReference type="EnsemblFungi" id="EJT77201"/>
    </source>
</evidence>
<dbReference type="RefSeq" id="XP_009223201.1">
    <property type="nucleotide sequence ID" value="XM_009224937.1"/>
</dbReference>
<name>J3P0R8_GAET3</name>
<proteinExistence type="predicted"/>
<gene>
    <name evidence="3" type="primary">20347571</name>
    <name evidence="2" type="ORF">GGTG_07113</name>
</gene>
<accession>J3P0R8</accession>
<keyword evidence="1" id="KW-0732">Signal</keyword>
<sequence length="101" mass="11613">MQLDVTYILLLLLPILCWAKPTPAEAKKDFSIPSNYMTESLGKYSEKFLWRVRKCLIYQKVQSPQTQAKAAAPQDRIAWCYPPSDKINGFNKVQKAKGDIY</sequence>
<feature type="chain" id="PRO_5015094734" evidence="1">
    <location>
        <begin position="20"/>
        <end position="101"/>
    </location>
</feature>
<protein>
    <submittedName>
        <fullName evidence="2 3">Uncharacterized protein</fullName>
    </submittedName>
</protein>
<evidence type="ECO:0000256" key="1">
    <source>
        <dbReference type="SAM" id="SignalP"/>
    </source>
</evidence>
<dbReference type="EnsemblFungi" id="EJT77201">
    <property type="protein sequence ID" value="EJT77201"/>
    <property type="gene ID" value="GGTG_07113"/>
</dbReference>